<dbReference type="PANTHER" id="PTHR48083">
    <property type="entry name" value="MEDIUM-CHAIN SPECIFIC ACYL-COA DEHYDROGENASE, MITOCHONDRIAL-RELATED"/>
    <property type="match status" value="1"/>
</dbReference>
<dbReference type="GO" id="GO:0033539">
    <property type="term" value="P:fatty acid beta-oxidation using acyl-CoA dehydrogenase"/>
    <property type="evidence" value="ECO:0007669"/>
    <property type="project" value="TreeGrafter"/>
</dbReference>
<sequence length="149" mass="16348">MAVHPQSPSGTVIDELMAQARAAGRWNLFLPDPTYGAGLTNPEYVPLAELMGRSLTAPEILTCNAPDTGNAELLLHYGRDIQRRRWMEPLLRGEIRSAFCMTEPDAAGSDAADMAATAVVDRDTIVLNGHKWWSTGIGHPDCRFVISWN</sequence>
<reference evidence="6" key="1">
    <citation type="submission" date="2016-11" db="EMBL/GenBank/DDBJ databases">
        <authorList>
            <person name="Schniete J.K."/>
            <person name="Salih T."/>
            <person name="Algora Gallardo L."/>
            <person name="Martinez Fernandez S."/>
            <person name="Herron P.R."/>
        </authorList>
    </citation>
    <scope>NUCLEOTIDE SEQUENCE [LARGE SCALE GENOMIC DNA]</scope>
    <source>
        <strain evidence="6">DSM 41896</strain>
    </source>
</reference>
<evidence type="ECO:0000313" key="6">
    <source>
        <dbReference type="Proteomes" id="UP000184286"/>
    </source>
</evidence>
<dbReference type="PANTHER" id="PTHR48083:SF13">
    <property type="entry name" value="ACYL-COA DEHYDROGENASE FAMILY MEMBER 11"/>
    <property type="match status" value="1"/>
</dbReference>
<comment type="subunit">
    <text evidence="1">Homodimer.</text>
</comment>
<organism evidence="5 6">
    <name type="scientific">Streptomyces phaeoluteigriseus</name>
    <dbReference type="NCBI Taxonomy" id="114686"/>
    <lineage>
        <taxon>Bacteria</taxon>
        <taxon>Bacillati</taxon>
        <taxon>Actinomycetota</taxon>
        <taxon>Actinomycetes</taxon>
        <taxon>Kitasatosporales</taxon>
        <taxon>Streptomycetaceae</taxon>
        <taxon>Streptomyces</taxon>
        <taxon>Streptomyces aurantiacus group</taxon>
    </lineage>
</organism>
<proteinExistence type="predicted"/>
<dbReference type="Proteomes" id="UP000184286">
    <property type="component" value="Unassembled WGS sequence"/>
</dbReference>
<evidence type="ECO:0008006" key="7">
    <source>
        <dbReference type="Google" id="ProtNLM"/>
    </source>
</evidence>
<dbReference type="AlphaFoldDB" id="A0A1V6MWG5"/>
<dbReference type="InterPro" id="IPR037069">
    <property type="entry name" value="AcylCoA_DH/ox_N_sf"/>
</dbReference>
<protein>
    <recommendedName>
        <fullName evidence="7">Acyl-CoA dehydrogenase</fullName>
    </recommendedName>
</protein>
<dbReference type="Gene3D" id="2.40.110.10">
    <property type="entry name" value="Butyryl-CoA Dehydrogenase, subunit A, domain 2"/>
    <property type="match status" value="1"/>
</dbReference>
<dbReference type="InterPro" id="IPR009100">
    <property type="entry name" value="AcylCoA_DH/oxidase_NM_dom_sf"/>
</dbReference>
<dbReference type="SUPFAM" id="SSF56645">
    <property type="entry name" value="Acyl-CoA dehydrogenase NM domain-like"/>
    <property type="match status" value="1"/>
</dbReference>
<dbReference type="Pfam" id="PF02771">
    <property type="entry name" value="Acyl-CoA_dh_N"/>
    <property type="match status" value="1"/>
</dbReference>
<dbReference type="InterPro" id="IPR006091">
    <property type="entry name" value="Acyl-CoA_Oxase/DH_mid-dom"/>
</dbReference>
<dbReference type="Pfam" id="PF02770">
    <property type="entry name" value="Acyl-CoA_dh_M"/>
    <property type="match status" value="1"/>
</dbReference>
<name>A0A1V6MWG5_9ACTN</name>
<evidence type="ECO:0000256" key="1">
    <source>
        <dbReference type="ARBA" id="ARBA00011738"/>
    </source>
</evidence>
<dbReference type="RefSeq" id="WP_073490939.1">
    <property type="nucleotide sequence ID" value="NZ_MPOH02000008.1"/>
</dbReference>
<evidence type="ECO:0000313" key="5">
    <source>
        <dbReference type="EMBL" id="OQD56808.1"/>
    </source>
</evidence>
<reference evidence="5 6" key="2">
    <citation type="submission" date="2017-02" db="EMBL/GenBank/DDBJ databases">
        <title>Draft genome sequence of Streptomyces phaeoluteigriseus type strain DSM41896.</title>
        <authorList>
            <person name="Salih T.S."/>
            <person name="Algora Gallardo L."/>
            <person name="Melo Santos T."/>
            <person name="Filgueira Martinez S."/>
            <person name="Herron P.R."/>
        </authorList>
    </citation>
    <scope>NUCLEOTIDE SEQUENCE [LARGE SCALE GENOMIC DNA]</scope>
    <source>
        <strain evidence="5 6">DSM 41896</strain>
    </source>
</reference>
<dbReference type="InterPro" id="IPR050741">
    <property type="entry name" value="Acyl-CoA_dehydrogenase"/>
</dbReference>
<feature type="domain" description="Acyl-CoA dehydrogenase/oxidase N-terminal" evidence="4">
    <location>
        <begin position="14"/>
        <end position="94"/>
    </location>
</feature>
<dbReference type="Gene3D" id="1.10.540.10">
    <property type="entry name" value="Acyl-CoA dehydrogenase/oxidase, N-terminal domain"/>
    <property type="match status" value="1"/>
</dbReference>
<comment type="caution">
    <text evidence="5">The sequence shown here is derived from an EMBL/GenBank/DDBJ whole genome shotgun (WGS) entry which is preliminary data.</text>
</comment>
<dbReference type="GO" id="GO:0005737">
    <property type="term" value="C:cytoplasm"/>
    <property type="evidence" value="ECO:0007669"/>
    <property type="project" value="TreeGrafter"/>
</dbReference>
<evidence type="ECO:0000259" key="4">
    <source>
        <dbReference type="Pfam" id="PF02771"/>
    </source>
</evidence>
<dbReference type="EMBL" id="MPOH02000008">
    <property type="protein sequence ID" value="OQD56808.1"/>
    <property type="molecule type" value="Genomic_DNA"/>
</dbReference>
<dbReference type="GO" id="GO:0050660">
    <property type="term" value="F:flavin adenine dinucleotide binding"/>
    <property type="evidence" value="ECO:0007669"/>
    <property type="project" value="InterPro"/>
</dbReference>
<dbReference type="STRING" id="114686.BM536_007545"/>
<accession>A0A1V6MWG5</accession>
<evidence type="ECO:0000256" key="2">
    <source>
        <dbReference type="ARBA" id="ARBA00023002"/>
    </source>
</evidence>
<dbReference type="GO" id="GO:0003995">
    <property type="term" value="F:acyl-CoA dehydrogenase activity"/>
    <property type="evidence" value="ECO:0007669"/>
    <property type="project" value="TreeGrafter"/>
</dbReference>
<gene>
    <name evidence="5" type="ORF">BM536_007545</name>
</gene>
<dbReference type="InterPro" id="IPR046373">
    <property type="entry name" value="Acyl-CoA_Oxase/DH_mid-dom_sf"/>
</dbReference>
<keyword evidence="2" id="KW-0560">Oxidoreductase</keyword>
<feature type="domain" description="Acyl-CoA oxidase/dehydrogenase middle" evidence="3">
    <location>
        <begin position="98"/>
        <end position="146"/>
    </location>
</feature>
<dbReference type="InterPro" id="IPR013786">
    <property type="entry name" value="AcylCoA_DH/ox_N"/>
</dbReference>
<evidence type="ECO:0000259" key="3">
    <source>
        <dbReference type="Pfam" id="PF02770"/>
    </source>
</evidence>